<feature type="domain" description="Xrn1 helical" evidence="7">
    <location>
        <begin position="296"/>
        <end position="380"/>
    </location>
</feature>
<keyword evidence="3" id="KW-0269">Exonuclease</keyword>
<dbReference type="GO" id="GO:0005634">
    <property type="term" value="C:nucleus"/>
    <property type="evidence" value="ECO:0007669"/>
    <property type="project" value="TreeGrafter"/>
</dbReference>
<feature type="compositionally biased region" description="Low complexity" evidence="5">
    <location>
        <begin position="1698"/>
        <end position="1708"/>
    </location>
</feature>
<keyword evidence="11" id="KW-1185">Reference proteome</keyword>
<evidence type="ECO:0000259" key="8">
    <source>
        <dbReference type="Pfam" id="PF18129"/>
    </source>
</evidence>
<feature type="compositionally biased region" description="Low complexity" evidence="5">
    <location>
        <begin position="1740"/>
        <end position="1756"/>
    </location>
</feature>
<feature type="region of interest" description="Disordered" evidence="5">
    <location>
        <begin position="1440"/>
        <end position="1476"/>
    </location>
</feature>
<protein>
    <submittedName>
        <fullName evidence="10">5'-3' exoribonuclease 1</fullName>
    </submittedName>
</protein>
<dbReference type="GO" id="GO:0004534">
    <property type="term" value="F:5'-3' RNA exonuclease activity"/>
    <property type="evidence" value="ECO:0007669"/>
    <property type="project" value="TreeGrafter"/>
</dbReference>
<feature type="domain" description="5'-3' exoribonuclease 1 SH3-like" evidence="8">
    <location>
        <begin position="1317"/>
        <end position="1393"/>
    </location>
</feature>
<feature type="region of interest" description="Disordered" evidence="5">
    <location>
        <begin position="1671"/>
        <end position="1813"/>
    </location>
</feature>
<feature type="compositionally biased region" description="Low complexity" evidence="5">
    <location>
        <begin position="1445"/>
        <end position="1458"/>
    </location>
</feature>
<dbReference type="Gene3D" id="2.170.260.40">
    <property type="match status" value="1"/>
</dbReference>
<dbReference type="Gene3D" id="3.40.50.12390">
    <property type="match status" value="2"/>
</dbReference>
<evidence type="ECO:0000259" key="9">
    <source>
        <dbReference type="Pfam" id="PF18334"/>
    </source>
</evidence>
<dbReference type="Pfam" id="PF17846">
    <property type="entry name" value="XRN_M"/>
    <property type="match status" value="2"/>
</dbReference>
<comment type="similarity">
    <text evidence="4">Belongs to the 5'-3' exonuclease family.</text>
</comment>
<evidence type="ECO:0000256" key="5">
    <source>
        <dbReference type="SAM" id="MobiDB-lite"/>
    </source>
</evidence>
<evidence type="ECO:0000256" key="2">
    <source>
        <dbReference type="ARBA" id="ARBA00022801"/>
    </source>
</evidence>
<keyword evidence="2" id="KW-0378">Hydrolase</keyword>
<dbReference type="Pfam" id="PF18334">
    <property type="entry name" value="XRN1_D2_D3"/>
    <property type="match status" value="1"/>
</dbReference>
<dbReference type="GO" id="GO:0000956">
    <property type="term" value="P:nuclear-transcribed mRNA catabolic process"/>
    <property type="evidence" value="ECO:0007669"/>
    <property type="project" value="TreeGrafter"/>
</dbReference>
<feature type="compositionally biased region" description="Acidic residues" evidence="5">
    <location>
        <begin position="433"/>
        <end position="445"/>
    </location>
</feature>
<feature type="domain" description="Xrn1 helical" evidence="7">
    <location>
        <begin position="436"/>
        <end position="683"/>
    </location>
</feature>
<feature type="domain" description="Xrn1 N-terminal" evidence="6">
    <location>
        <begin position="13"/>
        <end position="243"/>
    </location>
</feature>
<dbReference type="CDD" id="cd18673">
    <property type="entry name" value="PIN_XRN1-2-like"/>
    <property type="match status" value="1"/>
</dbReference>
<feature type="region of interest" description="Disordered" evidence="5">
    <location>
        <begin position="1567"/>
        <end position="1597"/>
    </location>
</feature>
<evidence type="ECO:0000256" key="1">
    <source>
        <dbReference type="ARBA" id="ARBA00022722"/>
    </source>
</evidence>
<reference evidence="11" key="1">
    <citation type="journal article" date="2019" name="Nat. Commun.">
        <title>Expansion of phycobilisome linker gene families in mesophilic red algae.</title>
        <authorList>
            <person name="Lee J."/>
            <person name="Kim D."/>
            <person name="Bhattacharya D."/>
            <person name="Yoon H.S."/>
        </authorList>
    </citation>
    <scope>NUCLEOTIDE SEQUENCE [LARGE SCALE GENOMIC DNA]</scope>
    <source>
        <strain evidence="11">CCMP 1328</strain>
    </source>
</reference>
<dbReference type="Gene3D" id="1.25.40.1050">
    <property type="match status" value="1"/>
</dbReference>
<dbReference type="EMBL" id="VRMN01000002">
    <property type="protein sequence ID" value="KAA8497424.1"/>
    <property type="molecule type" value="Genomic_DNA"/>
</dbReference>
<accession>A0A5J4Z3E8</accession>
<dbReference type="CDD" id="cd09897">
    <property type="entry name" value="H3TH_FEN1-XPG-like"/>
    <property type="match status" value="1"/>
</dbReference>
<dbReference type="InterPro" id="IPR027073">
    <property type="entry name" value="5_3_exoribonuclease"/>
</dbReference>
<evidence type="ECO:0000259" key="7">
    <source>
        <dbReference type="Pfam" id="PF17846"/>
    </source>
</evidence>
<dbReference type="PANTHER" id="PTHR12341:SF7">
    <property type="entry name" value="5'-3' EXORIBONUCLEASE 1"/>
    <property type="match status" value="1"/>
</dbReference>
<evidence type="ECO:0000313" key="11">
    <source>
        <dbReference type="Proteomes" id="UP000324585"/>
    </source>
</evidence>
<evidence type="ECO:0000256" key="3">
    <source>
        <dbReference type="ARBA" id="ARBA00022839"/>
    </source>
</evidence>
<evidence type="ECO:0000256" key="4">
    <source>
        <dbReference type="ARBA" id="ARBA00038299"/>
    </source>
</evidence>
<proteinExistence type="inferred from homology"/>
<dbReference type="InterPro" id="IPR041412">
    <property type="entry name" value="Xrn1_helical"/>
</dbReference>
<dbReference type="InterPro" id="IPR047008">
    <property type="entry name" value="XRN1_SH3_sf"/>
</dbReference>
<evidence type="ECO:0000313" key="10">
    <source>
        <dbReference type="EMBL" id="KAA8497424.1"/>
    </source>
</evidence>
<dbReference type="PANTHER" id="PTHR12341">
    <property type="entry name" value="5'-&gt;3' EXORIBONUCLEASE"/>
    <property type="match status" value="1"/>
</dbReference>
<dbReference type="Pfam" id="PF18129">
    <property type="entry name" value="SH3_12"/>
    <property type="match status" value="1"/>
</dbReference>
<dbReference type="OrthoDB" id="372487at2759"/>
<dbReference type="InterPro" id="IPR041106">
    <property type="entry name" value="XRN1_D2_D3"/>
</dbReference>
<gene>
    <name evidence="10" type="ORF">FVE85_1153</name>
</gene>
<dbReference type="GO" id="GO:0003723">
    <property type="term" value="F:RNA binding"/>
    <property type="evidence" value="ECO:0007669"/>
    <property type="project" value="TreeGrafter"/>
</dbReference>
<dbReference type="InterPro" id="IPR047007">
    <property type="entry name" value="XRN1_D1_sf"/>
</dbReference>
<sequence length="1813" mass="195822">MHCTAVSHWQRNMGVPKFYRWIAERYPLITRDIKNGEATPVIDNLYLDMNGIIHNCARPEAATGRKLEQHDIFLAVFRYLEMLFALTTPRKVLYMAIDGVAPRAKMNQQRSRRFRSAQERAEEFARLIKIGEIEPDAQQTAEIFDSNCITPGTKFMTELTEALRYFVAKKVSEDRAWARIEVILSGAEAPGEGEHKIMEYIRHCKAAGELDANTAHCLYGLDADLIMLSLVTHEPNFVLLREKVEFKPPRKTSRKLVIESPIQSLVYGEFQFLSIGLLREYLWLEFGDVRAQMPDVELERVVDDFVFMCFLVGNDFLPHIPSLDIKEGALGVIMRLYKHLLPRFGTYLTDCGTINWDMFEIFVTRLGLLEAKVIAGRSGQRGGGKGRGARGGFGGRGGQPLTLDDQKHSAQHDAMWGFLPLSVAPSKKLNPFENEDEDDEDDELEMNSVTGSITDDADIDNASAARADMDADTQRPLLWNEEQLASELAEATEASARDDGFQTRKREYYKSKLDFDSDSETGQAQITALKRSFIEGIQWVLSYYFEGVISWRWFYPYHYAPWASDLVGLASLAKQISFPEGPPFLPLQQLLSVLPAASAWCLPKPYQNLITDPSSPLADFFPASFAIDMNGKKNTWEAVVLLPFIDEQRLVQATEGIDAHAGLTEAERARNMMGVAKLCCRVSSNAGGLDPSVIAVTSAFANVLPPIQVNRCKERDFVLPTASASSGAGVGRVCFGGRLAEGYVPVHQLDAVCFSDHPSLKRRPFTSRKAFAQINLFGMPSRGESVVIQLGDDAWHAPDYDAPPQALNGGGMDIMDSTTNGGMKGAGNGPSVQNGLFAWEHSAEAAVAHGIAPGEIVVASYPWRALAKVISVRDYDREYVLEPTGKDGADTVRMIPSLAESEDTRLDSGGAGFKAKSALKQGGATNHRGEEFDTLSMQLADAFMTQRGLSFGPPLVTVDVVFANSRDPATREARSFEPVSAAGAVTKLPVQLVAKKPPPQTPAVSALANGSRARQMSVLDTRGVLPGDYVLCLSNGPFYGCRGEIMAESEKSDKPGKAHHGRKNLATADEAMLRLHFDVPQFLAREFSFARQVVAAECNPRSAQTVAAVARTLGVSPKLVSRLLGSAVVSWPPPRVGEDLDVGLGVRFVGKNLVVPGYCKMVNNQIMCLPPVVYALKEYITHFDELVRAVEATEDTSGSGAPANMDWRLISPDEKVATAVLKGVKGWLARLGVSKLPMVAASSDVVSRHGVRLLEKNVQMWKTHVQNIQDQLEAKTYKLRLTPDQRSQELTVTSKRVLFGNESDAEILAMLGRAPSVQVGDRVVNRLSSGYAVPLGLRGTVIGVRGVTAGSASGGRNDSNVEVVFDEAFLGGNDLHGRCAPCRGAAVAESSLIRIAPITKSLEDELRVRIELDPDEDFKERNTYLAAVRDSIARLRQEASRARARQASGASSTAAARSTADRRTTPAEVSPFVDPGQLPMPSMFMTGGISAPPPGGMMPPHPQFYVPGTVPSIESIESSMLAGHRAPPSTVPSAPRVVPYVGGPNAMMTGMVMPPSAVTMTASELERMSLNPPPPHQAPPAAALPLSSSPPVPRDTHADEAAASTLMAMLNPQQTQLERDRVQGKSAPVAESAKVAPGIMQTFLSALQDDSSAGPADGERKSDLAGAAVAKQIAAPAQDGSGRTKKKEKGEKKNESTAGAGAKKAVGAETEPSAVGSGSASTRTKVSSRGVDRNPKRPQTSPSTAGAGSGTGSNAPKVTVKPETGQKKSTAPARSTKKKQGTPATSSAGSAGVDARVDLDDEANLWQSMQGSR</sequence>
<feature type="region of interest" description="Disordered" evidence="5">
    <location>
        <begin position="378"/>
        <end position="407"/>
    </location>
</feature>
<feature type="compositionally biased region" description="Gly residues" evidence="5">
    <location>
        <begin position="379"/>
        <end position="398"/>
    </location>
</feature>
<dbReference type="Gene3D" id="2.30.30.750">
    <property type="match status" value="1"/>
</dbReference>
<organism evidence="10 11">
    <name type="scientific">Porphyridium purpureum</name>
    <name type="common">Red alga</name>
    <name type="synonym">Porphyridium cruentum</name>
    <dbReference type="NCBI Taxonomy" id="35688"/>
    <lineage>
        <taxon>Eukaryota</taxon>
        <taxon>Rhodophyta</taxon>
        <taxon>Bangiophyceae</taxon>
        <taxon>Porphyridiales</taxon>
        <taxon>Porphyridiaceae</taxon>
        <taxon>Porphyridium</taxon>
    </lineage>
</organism>
<keyword evidence="1" id="KW-0540">Nuclease</keyword>
<dbReference type="Proteomes" id="UP000324585">
    <property type="component" value="Unassembled WGS sequence"/>
</dbReference>
<name>A0A5J4Z3E8_PORPP</name>
<comment type="caution">
    <text evidence="10">The sequence shown here is derived from an EMBL/GenBank/DDBJ whole genome shotgun (WGS) entry which is preliminary data.</text>
</comment>
<dbReference type="InterPro" id="IPR041385">
    <property type="entry name" value="SH3_12"/>
</dbReference>
<feature type="domain" description="Exoribonuclease Xrn1 D2/D3" evidence="9">
    <location>
        <begin position="1082"/>
        <end position="1266"/>
    </location>
</feature>
<dbReference type="Pfam" id="PF03159">
    <property type="entry name" value="XRN_N"/>
    <property type="match status" value="1"/>
</dbReference>
<dbReference type="InterPro" id="IPR004859">
    <property type="entry name" value="Xrn1_N"/>
</dbReference>
<evidence type="ECO:0000259" key="6">
    <source>
        <dbReference type="Pfam" id="PF03159"/>
    </source>
</evidence>
<feature type="compositionally biased region" description="Polar residues" evidence="5">
    <location>
        <begin position="1716"/>
        <end position="1727"/>
    </location>
</feature>
<feature type="region of interest" description="Disordered" evidence="5">
    <location>
        <begin position="427"/>
        <end position="458"/>
    </location>
</feature>